<evidence type="ECO:0000256" key="4">
    <source>
        <dbReference type="ARBA" id="ARBA00022917"/>
    </source>
</evidence>
<dbReference type="InterPro" id="IPR000795">
    <property type="entry name" value="T_Tr_GTP-bd_dom"/>
</dbReference>
<feature type="binding site" evidence="7">
    <location>
        <begin position="137"/>
        <end position="140"/>
    </location>
    <ligand>
        <name>GTP</name>
        <dbReference type="ChEBI" id="CHEBI:37565"/>
    </ligand>
</feature>
<protein>
    <recommendedName>
        <fullName evidence="7 8">Elongation factor G</fullName>
        <shortName evidence="7">EF-G</shortName>
    </recommendedName>
</protein>
<evidence type="ECO:0000313" key="10">
    <source>
        <dbReference type="EMBL" id="GIE66822.1"/>
    </source>
</evidence>
<dbReference type="CDD" id="cd04088">
    <property type="entry name" value="EFG_mtEFG_II"/>
    <property type="match status" value="1"/>
</dbReference>
<dbReference type="Gene3D" id="2.40.30.10">
    <property type="entry name" value="Translation factors"/>
    <property type="match status" value="1"/>
</dbReference>
<name>A0ABQ4B885_9ACTN</name>
<dbReference type="NCBIfam" id="NF009381">
    <property type="entry name" value="PRK12740.1-5"/>
    <property type="match status" value="1"/>
</dbReference>
<keyword evidence="2 7" id="KW-0547">Nucleotide-binding</keyword>
<dbReference type="Pfam" id="PF03764">
    <property type="entry name" value="EFG_IV"/>
    <property type="match status" value="1"/>
</dbReference>
<dbReference type="SUPFAM" id="SSF50447">
    <property type="entry name" value="Translation proteins"/>
    <property type="match status" value="1"/>
</dbReference>
<comment type="function">
    <text evidence="6 7">Catalyzes the GTP-dependent ribosomal translocation step during translation elongation. During this step, the ribosome changes from the pre-translocational (PRE) to the post-translocational (POST) state as the newly formed A-site-bound peptidyl-tRNA and P-site-bound deacylated tRNA move to the P and E sites, respectively. Catalyzes the coordinated movement of the two tRNA molecules, the mRNA and conformational changes in the ribosome.</text>
</comment>
<dbReference type="Gene3D" id="3.30.70.870">
    <property type="entry name" value="Elongation Factor G (Translational Gtpase), domain 3"/>
    <property type="match status" value="1"/>
</dbReference>
<accession>A0ABQ4B885</accession>
<dbReference type="CDD" id="cd03713">
    <property type="entry name" value="EFG_mtEFG_C"/>
    <property type="match status" value="1"/>
</dbReference>
<dbReference type="InterPro" id="IPR004540">
    <property type="entry name" value="Transl_elong_EFG/EF2"/>
</dbReference>
<dbReference type="SMART" id="SM00889">
    <property type="entry name" value="EFG_IV"/>
    <property type="match status" value="1"/>
</dbReference>
<keyword evidence="4 7" id="KW-0648">Protein biosynthesis</keyword>
<gene>
    <name evidence="10" type="primary">fusA_1</name>
    <name evidence="7" type="synonym">fusA</name>
    <name evidence="10" type="ORF">Apa02nite_029300</name>
</gene>
<dbReference type="InterPro" id="IPR009000">
    <property type="entry name" value="Transl_B-barrel_sf"/>
</dbReference>
<dbReference type="Gene3D" id="3.30.230.10">
    <property type="match status" value="1"/>
</dbReference>
<dbReference type="PROSITE" id="PS51722">
    <property type="entry name" value="G_TR_2"/>
    <property type="match status" value="1"/>
</dbReference>
<evidence type="ECO:0000256" key="1">
    <source>
        <dbReference type="ARBA" id="ARBA00005870"/>
    </source>
</evidence>
<feature type="binding site" evidence="7">
    <location>
        <begin position="19"/>
        <end position="26"/>
    </location>
    <ligand>
        <name>GTP</name>
        <dbReference type="ChEBI" id="CHEBI:37565"/>
    </ligand>
</feature>
<dbReference type="InterPro" id="IPR031157">
    <property type="entry name" value="G_TR_CS"/>
</dbReference>
<dbReference type="CDD" id="cd01886">
    <property type="entry name" value="EF-G"/>
    <property type="match status" value="1"/>
</dbReference>
<dbReference type="CDD" id="cd01434">
    <property type="entry name" value="EFG_mtEFG1_IV"/>
    <property type="match status" value="1"/>
</dbReference>
<comment type="subcellular location">
    <subcellularLocation>
        <location evidence="7">Cytoplasm</location>
    </subcellularLocation>
</comment>
<dbReference type="InterPro" id="IPR000640">
    <property type="entry name" value="EFG_V-like"/>
</dbReference>
<dbReference type="Pfam" id="PF22042">
    <property type="entry name" value="EF-G_D2"/>
    <property type="match status" value="1"/>
</dbReference>
<evidence type="ECO:0000313" key="11">
    <source>
        <dbReference type="Proteomes" id="UP000624709"/>
    </source>
</evidence>
<sequence length="700" mass="76663">MEVAAADALAKVRNIGIMAHIDAGKTTTTERILFYTGITYKIGEVHEGAAVMDWMEQEQERGITITSAATKCEWKGYTIQIIDTPGHVDFTVEVERSLRVLDGAVAVYDGVAGVEPQTENVWRQADKYNVPRMCFVNKLDRTGADFFRCVQMMIDRLHATPLVLQIPIGLEGDHIGVVDLINMKALTWRGETQKGDDYAIEEIPADLVDSANEWREKLIETLADVDDAVMEKYLEGEEVSIDEIRAAIRRATIASKANPVLCGSAFKNKGVQPMLDAVVDFLPSPLDIPAIEGTATDGETPVLRKPSNTEPFSGLAFKIQTDKHLGKLTYVRVYSGTLDSGSQVVNSTKDRKERIGKIYQMHANKREERATAQAGDIIAVQGLKQTTTGDTLSDPANPVILESMTFPEPVIQVAIEPKTKSDQEKLGTAIQRLAEEDPTFRVFNDEETGQTIIAGMGELHLDILVDRMRREFNVEANIGKPQVAYRETLRGKVEKLTYVHKKQTGGSGQYAKVVVTVEPLELATDGPTYEFVNAVTGGRIPKEFIPSVDAGAQDSLQYGVLAGYPLVGVKFTLIDGQYHEVDSSEMAFKIAGSMAMKEAARKADPALLEPMMSVEVTTPEDNMGDVIGDLNSRRGLIQSMEERSGARVVKALVPLSEMFGYVGDLRSKTAGRASYSMQFDSYAEVPGNVAKEIIAKATGA</sequence>
<dbReference type="InterPro" id="IPR053905">
    <property type="entry name" value="EF-G-like_DII"/>
</dbReference>
<dbReference type="InterPro" id="IPR005517">
    <property type="entry name" value="Transl_elong_EFG/EF2_IV"/>
</dbReference>
<dbReference type="InterPro" id="IPR041095">
    <property type="entry name" value="EFG_II"/>
</dbReference>
<keyword evidence="3 7" id="KW-0251">Elongation factor</keyword>
<evidence type="ECO:0000256" key="2">
    <source>
        <dbReference type="ARBA" id="ARBA00022741"/>
    </source>
</evidence>
<dbReference type="SUPFAM" id="SSF52540">
    <property type="entry name" value="P-loop containing nucleoside triphosphate hydrolases"/>
    <property type="match status" value="1"/>
</dbReference>
<dbReference type="InterPro" id="IPR027417">
    <property type="entry name" value="P-loop_NTPase"/>
</dbReference>
<comment type="caution">
    <text evidence="10">The sequence shown here is derived from an EMBL/GenBank/DDBJ whole genome shotgun (WGS) entry which is preliminary data.</text>
</comment>
<dbReference type="Pfam" id="PF00679">
    <property type="entry name" value="EFG_C"/>
    <property type="match status" value="1"/>
</dbReference>
<evidence type="ECO:0000256" key="7">
    <source>
        <dbReference type="HAMAP-Rule" id="MF_00054"/>
    </source>
</evidence>
<comment type="similarity">
    <text evidence="1 7">Belongs to the TRAFAC class translation factor GTPase superfamily. Classic translation factor GTPase family. EF-G/EF-2 subfamily.</text>
</comment>
<evidence type="ECO:0000256" key="5">
    <source>
        <dbReference type="ARBA" id="ARBA00023134"/>
    </source>
</evidence>
<organism evidence="10 11">
    <name type="scientific">Actinoplanes palleronii</name>
    <dbReference type="NCBI Taxonomy" id="113570"/>
    <lineage>
        <taxon>Bacteria</taxon>
        <taxon>Bacillati</taxon>
        <taxon>Actinomycetota</taxon>
        <taxon>Actinomycetes</taxon>
        <taxon>Micromonosporales</taxon>
        <taxon>Micromonosporaceae</taxon>
        <taxon>Actinoplanes</taxon>
    </lineage>
</organism>
<dbReference type="HAMAP" id="MF_00054_B">
    <property type="entry name" value="EF_G_EF_2_B"/>
    <property type="match status" value="1"/>
</dbReference>
<dbReference type="PANTHER" id="PTHR43261:SF1">
    <property type="entry name" value="RIBOSOME-RELEASING FACTOR 2, MITOCHONDRIAL"/>
    <property type="match status" value="1"/>
</dbReference>
<dbReference type="NCBIfam" id="TIGR00484">
    <property type="entry name" value="EF-G"/>
    <property type="match status" value="1"/>
</dbReference>
<proteinExistence type="inferred from homology"/>
<dbReference type="InterPro" id="IPR047872">
    <property type="entry name" value="EFG_IV"/>
</dbReference>
<dbReference type="NCBIfam" id="NF009379">
    <property type="entry name" value="PRK12740.1-3"/>
    <property type="match status" value="1"/>
</dbReference>
<dbReference type="SUPFAM" id="SSF54211">
    <property type="entry name" value="Ribosomal protein S5 domain 2-like"/>
    <property type="match status" value="1"/>
</dbReference>
<evidence type="ECO:0000256" key="3">
    <source>
        <dbReference type="ARBA" id="ARBA00022768"/>
    </source>
</evidence>
<dbReference type="EMBL" id="BOMS01000041">
    <property type="protein sequence ID" value="GIE66822.1"/>
    <property type="molecule type" value="Genomic_DNA"/>
</dbReference>
<dbReference type="Gene3D" id="3.40.50.300">
    <property type="entry name" value="P-loop containing nucleotide triphosphate hydrolases"/>
    <property type="match status" value="1"/>
</dbReference>
<dbReference type="InterPro" id="IPR020568">
    <property type="entry name" value="Ribosomal_Su5_D2-typ_SF"/>
</dbReference>
<evidence type="ECO:0000256" key="6">
    <source>
        <dbReference type="ARBA" id="ARBA00024731"/>
    </source>
</evidence>
<dbReference type="SMART" id="SM00838">
    <property type="entry name" value="EFG_C"/>
    <property type="match status" value="1"/>
</dbReference>
<keyword evidence="11" id="KW-1185">Reference proteome</keyword>
<dbReference type="CDD" id="cd16262">
    <property type="entry name" value="EFG_III"/>
    <property type="match status" value="1"/>
</dbReference>
<dbReference type="InterPro" id="IPR005225">
    <property type="entry name" value="Small_GTP-bd"/>
</dbReference>
<dbReference type="GO" id="GO:0003746">
    <property type="term" value="F:translation elongation factor activity"/>
    <property type="evidence" value="ECO:0007669"/>
    <property type="project" value="UniProtKB-KW"/>
</dbReference>
<feature type="binding site" evidence="7">
    <location>
        <begin position="83"/>
        <end position="87"/>
    </location>
    <ligand>
        <name>GTP</name>
        <dbReference type="ChEBI" id="CHEBI:37565"/>
    </ligand>
</feature>
<dbReference type="Gene3D" id="3.30.70.240">
    <property type="match status" value="1"/>
</dbReference>
<dbReference type="InterPro" id="IPR035647">
    <property type="entry name" value="EFG_III/V"/>
</dbReference>
<dbReference type="Pfam" id="PF14492">
    <property type="entry name" value="EFG_III"/>
    <property type="match status" value="1"/>
</dbReference>
<dbReference type="SUPFAM" id="SSF54980">
    <property type="entry name" value="EF-G C-terminal domain-like"/>
    <property type="match status" value="2"/>
</dbReference>
<dbReference type="PROSITE" id="PS00301">
    <property type="entry name" value="G_TR_1"/>
    <property type="match status" value="1"/>
</dbReference>
<dbReference type="PRINTS" id="PR00315">
    <property type="entry name" value="ELONGATNFCT"/>
</dbReference>
<reference evidence="10 11" key="1">
    <citation type="submission" date="2021-01" db="EMBL/GenBank/DDBJ databases">
        <title>Whole genome shotgun sequence of Actinoplanes palleronii NBRC 14916.</title>
        <authorList>
            <person name="Komaki H."/>
            <person name="Tamura T."/>
        </authorList>
    </citation>
    <scope>NUCLEOTIDE SEQUENCE [LARGE SCALE GENOMIC DNA]</scope>
    <source>
        <strain evidence="10 11">NBRC 14916</strain>
    </source>
</reference>
<keyword evidence="7" id="KW-0963">Cytoplasm</keyword>
<keyword evidence="5 7" id="KW-0342">GTP-binding</keyword>
<dbReference type="Proteomes" id="UP000624709">
    <property type="component" value="Unassembled WGS sequence"/>
</dbReference>
<dbReference type="InterPro" id="IPR035649">
    <property type="entry name" value="EFG_V"/>
</dbReference>
<dbReference type="Pfam" id="PF00009">
    <property type="entry name" value="GTP_EFTU"/>
    <property type="match status" value="1"/>
</dbReference>
<dbReference type="InterPro" id="IPR009022">
    <property type="entry name" value="EFG_III"/>
</dbReference>
<dbReference type="PANTHER" id="PTHR43261">
    <property type="entry name" value="TRANSLATION ELONGATION FACTOR G-RELATED"/>
    <property type="match status" value="1"/>
</dbReference>
<feature type="domain" description="Tr-type G" evidence="9">
    <location>
        <begin position="10"/>
        <end position="286"/>
    </location>
</feature>
<dbReference type="InterPro" id="IPR014721">
    <property type="entry name" value="Ribsml_uS5_D2-typ_fold_subgr"/>
</dbReference>
<evidence type="ECO:0000259" key="9">
    <source>
        <dbReference type="PROSITE" id="PS51722"/>
    </source>
</evidence>
<evidence type="ECO:0000256" key="8">
    <source>
        <dbReference type="NCBIfam" id="TIGR00484"/>
    </source>
</evidence>
<dbReference type="NCBIfam" id="TIGR00231">
    <property type="entry name" value="small_GTP"/>
    <property type="match status" value="1"/>
</dbReference>